<evidence type="ECO:0000259" key="4">
    <source>
        <dbReference type="PROSITE" id="PS50925"/>
    </source>
</evidence>
<organism evidence="5 6">
    <name type="scientific">Euzebyella saccharophila</name>
    <dbReference type="NCBI Taxonomy" id="679664"/>
    <lineage>
        <taxon>Bacteria</taxon>
        <taxon>Pseudomonadati</taxon>
        <taxon>Bacteroidota</taxon>
        <taxon>Flavobacteriia</taxon>
        <taxon>Flavobacteriales</taxon>
        <taxon>Flavobacteriaceae</taxon>
        <taxon>Euzebyella</taxon>
    </lineage>
</organism>
<dbReference type="Pfam" id="PF04940">
    <property type="entry name" value="BLUF"/>
    <property type="match status" value="1"/>
</dbReference>
<dbReference type="SMART" id="SM00342">
    <property type="entry name" value="HTH_ARAC"/>
    <property type="match status" value="1"/>
</dbReference>
<keyword evidence="6" id="KW-1185">Reference proteome</keyword>
<dbReference type="SUPFAM" id="SSF46689">
    <property type="entry name" value="Homeodomain-like"/>
    <property type="match status" value="1"/>
</dbReference>
<evidence type="ECO:0000313" key="5">
    <source>
        <dbReference type="EMBL" id="MFC4097287.1"/>
    </source>
</evidence>
<dbReference type="SMART" id="SM01034">
    <property type="entry name" value="BLUF"/>
    <property type="match status" value="1"/>
</dbReference>
<comment type="caution">
    <text evidence="5">The sequence shown here is derived from an EMBL/GenBank/DDBJ whole genome shotgun (WGS) entry which is preliminary data.</text>
</comment>
<keyword evidence="1" id="KW-0805">Transcription regulation</keyword>
<accession>A0ABV8JSQ2</accession>
<dbReference type="Pfam" id="PF12833">
    <property type="entry name" value="HTH_18"/>
    <property type="match status" value="1"/>
</dbReference>
<dbReference type="PANTHER" id="PTHR47893">
    <property type="entry name" value="REGULATORY PROTEIN PCHR"/>
    <property type="match status" value="1"/>
</dbReference>
<evidence type="ECO:0000313" key="6">
    <source>
        <dbReference type="Proteomes" id="UP001595814"/>
    </source>
</evidence>
<dbReference type="EMBL" id="JBHSAW010000010">
    <property type="protein sequence ID" value="MFC4097287.1"/>
    <property type="molecule type" value="Genomic_DNA"/>
</dbReference>
<sequence length="482" mass="55057">MLRINEESPMDHLRKLSVELGATFKEGVGASSLILNNKNGKGYINLYELFPGLLVRTYNLELANELVLSLTKNEYSPLYLIFCLEGSYSHSYNGDDSLKTISEGRNLISLTSEHEEHLLKLPAKVRLKLSVIVILREDINSNKLKLKGNIRTVMKDIVLKMEHGDSYRFIGGLKNPIGRHAKILIENKRTDLAGKLITESATYGTLAAQLDDHDNSFSTEEKIGIRDVELERVIKLCSYISSNIHKPHTVKELAFKSGIYEKKLQEAFNFLFNQSVAECIKNMRLEKGKELLETTNIKIANICDEIGINSHSYFSKIFYEKYGLGPQEYRESLESAEWVFELSYKSKAKLYLSDVEVSDLVKKADRVNKVNSITGCLVHYEDDFFQLLEGPKARVLELFEKITADGRHEEVELLWKGPRKRRIFDNIGLILISDRKKFTDDQSVGDLGLDMQTILSNTSPSSIRDLQFWQHVRNRIHLMNAS</sequence>
<dbReference type="PROSITE" id="PS50925">
    <property type="entry name" value="BLUF"/>
    <property type="match status" value="1"/>
</dbReference>
<dbReference type="InterPro" id="IPR036046">
    <property type="entry name" value="Acylphosphatase-like_dom_sf"/>
</dbReference>
<dbReference type="InterPro" id="IPR018060">
    <property type="entry name" value="HTH_AraC"/>
</dbReference>
<feature type="domain" description="HTH araC/xylS-type" evidence="3">
    <location>
        <begin position="234"/>
        <end position="332"/>
    </location>
</feature>
<dbReference type="InterPro" id="IPR009057">
    <property type="entry name" value="Homeodomain-like_sf"/>
</dbReference>
<dbReference type="PROSITE" id="PS01124">
    <property type="entry name" value="HTH_ARAC_FAMILY_2"/>
    <property type="match status" value="1"/>
</dbReference>
<dbReference type="RefSeq" id="WP_192461980.1">
    <property type="nucleotide sequence ID" value="NZ_JACYFJ010000002.1"/>
</dbReference>
<dbReference type="SUPFAM" id="SSF54975">
    <property type="entry name" value="Acylphosphatase/BLUF domain-like"/>
    <property type="match status" value="1"/>
</dbReference>
<dbReference type="InterPro" id="IPR053142">
    <property type="entry name" value="PchR_regulatory_protein"/>
</dbReference>
<protein>
    <submittedName>
        <fullName evidence="5">BLUF domain-containing protein</fullName>
    </submittedName>
</protein>
<evidence type="ECO:0000259" key="3">
    <source>
        <dbReference type="PROSITE" id="PS01124"/>
    </source>
</evidence>
<gene>
    <name evidence="5" type="ORF">ACFOUT_15455</name>
</gene>
<reference evidence="6" key="1">
    <citation type="journal article" date="2019" name="Int. J. Syst. Evol. Microbiol.">
        <title>The Global Catalogue of Microorganisms (GCM) 10K type strain sequencing project: providing services to taxonomists for standard genome sequencing and annotation.</title>
        <authorList>
            <consortium name="The Broad Institute Genomics Platform"/>
            <consortium name="The Broad Institute Genome Sequencing Center for Infectious Disease"/>
            <person name="Wu L."/>
            <person name="Ma J."/>
        </authorList>
    </citation>
    <scope>NUCLEOTIDE SEQUENCE [LARGE SCALE GENOMIC DNA]</scope>
    <source>
        <strain evidence="6">CECT 7477</strain>
    </source>
</reference>
<dbReference type="InterPro" id="IPR007024">
    <property type="entry name" value="BLUF_domain"/>
</dbReference>
<dbReference type="Gene3D" id="1.10.10.60">
    <property type="entry name" value="Homeodomain-like"/>
    <property type="match status" value="1"/>
</dbReference>
<dbReference type="Proteomes" id="UP001595814">
    <property type="component" value="Unassembled WGS sequence"/>
</dbReference>
<feature type="domain" description="BLUF" evidence="4">
    <location>
        <begin position="339"/>
        <end position="430"/>
    </location>
</feature>
<evidence type="ECO:0000256" key="1">
    <source>
        <dbReference type="ARBA" id="ARBA00023015"/>
    </source>
</evidence>
<dbReference type="PANTHER" id="PTHR47893:SF1">
    <property type="entry name" value="REGULATORY PROTEIN PCHR"/>
    <property type="match status" value="1"/>
</dbReference>
<keyword evidence="2" id="KW-0804">Transcription</keyword>
<dbReference type="Gene3D" id="3.30.70.100">
    <property type="match status" value="1"/>
</dbReference>
<proteinExistence type="predicted"/>
<evidence type="ECO:0000256" key="2">
    <source>
        <dbReference type="ARBA" id="ARBA00023163"/>
    </source>
</evidence>
<name>A0ABV8JSQ2_9FLAO</name>